<keyword evidence="1" id="KW-0812">Transmembrane</keyword>
<evidence type="ECO:0000256" key="1">
    <source>
        <dbReference type="SAM" id="Phobius"/>
    </source>
</evidence>
<evidence type="ECO:0000313" key="3">
    <source>
        <dbReference type="Proteomes" id="UP001056383"/>
    </source>
</evidence>
<keyword evidence="1" id="KW-1133">Transmembrane helix</keyword>
<evidence type="ECO:0008006" key="4">
    <source>
        <dbReference type="Google" id="ProtNLM"/>
    </source>
</evidence>
<name>A0ABY4TEX8_9ACTN</name>
<organism evidence="2 3">
    <name type="scientific">Streptomyces sudanensis</name>
    <dbReference type="NCBI Taxonomy" id="436397"/>
    <lineage>
        <taxon>Bacteria</taxon>
        <taxon>Bacillati</taxon>
        <taxon>Actinomycetota</taxon>
        <taxon>Actinomycetes</taxon>
        <taxon>Kitasatosporales</taxon>
        <taxon>Streptomycetaceae</taxon>
        <taxon>Streptomyces</taxon>
    </lineage>
</organism>
<protein>
    <recommendedName>
        <fullName evidence="4">DUF4175 domain-containing protein</fullName>
    </recommendedName>
</protein>
<proteinExistence type="predicted"/>
<keyword evidence="3" id="KW-1185">Reference proteome</keyword>
<feature type="transmembrane region" description="Helical" evidence="1">
    <location>
        <begin position="108"/>
        <end position="129"/>
    </location>
</feature>
<gene>
    <name evidence="2" type="ORF">MW084_05915</name>
</gene>
<feature type="transmembrane region" description="Helical" evidence="1">
    <location>
        <begin position="75"/>
        <end position="96"/>
    </location>
</feature>
<accession>A0ABY4TEX8</accession>
<evidence type="ECO:0000313" key="2">
    <source>
        <dbReference type="EMBL" id="URN15565.1"/>
    </source>
</evidence>
<feature type="transmembrane region" description="Helical" evidence="1">
    <location>
        <begin position="38"/>
        <end position="63"/>
    </location>
</feature>
<dbReference type="RefSeq" id="WP_010469951.1">
    <property type="nucleotide sequence ID" value="NZ_CP095474.1"/>
</dbReference>
<keyword evidence="1" id="KW-0472">Membrane</keyword>
<reference evidence="2" key="1">
    <citation type="submission" date="2022-04" db="EMBL/GenBank/DDBJ databases">
        <title>Systematic whole-genome sequencing reveals an unexpected diversity among actinomycetoma pathogens and provides insights into their antibacterial susceptibilities.</title>
        <authorList>
            <person name="Watson A.K."/>
            <person name="Kepplinger B."/>
            <person name="Bakhiet S.M."/>
            <person name="Mhmoud N.A."/>
            <person name="Chapman J."/>
            <person name="Allenby N."/>
            <person name="Mickiewicz K."/>
            <person name="Goodfellow M."/>
            <person name="Fahal A.H."/>
            <person name="Errington J."/>
        </authorList>
    </citation>
    <scope>NUCLEOTIDE SEQUENCE</scope>
    <source>
        <strain evidence="2">SD 504</strain>
    </source>
</reference>
<sequence>MVTWRSACSYALTVVIGSWVTGAAVGLAWSVVMGGLGFWVSLWVTNPASYVFLAGATLTLVATRRFTRPLPVWRAVLVDGGAYLLVLLLWAGLYAWWGGAAVPVDDAFAVAGFAMLHLQLPAAWVLSFWRARHLHAVPRHDGGPAAAAPAAGP</sequence>
<dbReference type="Proteomes" id="UP001056383">
    <property type="component" value="Chromosome"/>
</dbReference>
<dbReference type="EMBL" id="CP095474">
    <property type="protein sequence ID" value="URN15565.1"/>
    <property type="molecule type" value="Genomic_DNA"/>
</dbReference>
<feature type="transmembrane region" description="Helical" evidence="1">
    <location>
        <begin position="7"/>
        <end position="32"/>
    </location>
</feature>